<gene>
    <name evidence="2" type="primary">ATPase 8</name>
    <name evidence="3" type="synonym">ATPase8</name>
</gene>
<name>A7E1M0_AULCH</name>
<dbReference type="EMBL" id="AP006781">
    <property type="protein sequence ID" value="BBU25698.1"/>
    <property type="molecule type" value="Genomic_DNA"/>
</dbReference>
<feature type="chain" id="PRO_5036437263" evidence="1">
    <location>
        <begin position="22"/>
        <end position="54"/>
    </location>
</feature>
<dbReference type="AlphaFoldDB" id="A7E1M0"/>
<keyword evidence="2" id="KW-0496">Mitochondrion</keyword>
<evidence type="ECO:0000313" key="3">
    <source>
        <dbReference type="EMBL" id="BBU25698.1"/>
    </source>
</evidence>
<keyword evidence="1" id="KW-0732">Signal</keyword>
<organism evidence="2">
    <name type="scientific">Aulostomus chinensis</name>
    <name type="common">Chinese trumpetfish</name>
    <name type="synonym">Fistularia chinensis</name>
    <dbReference type="NCBI Taxonomy" id="150448"/>
    <lineage>
        <taxon>Eukaryota</taxon>
        <taxon>Metazoa</taxon>
        <taxon>Chordata</taxon>
        <taxon>Craniata</taxon>
        <taxon>Vertebrata</taxon>
        <taxon>Euteleostomi</taxon>
        <taxon>Actinopterygii</taxon>
        <taxon>Neopterygii</taxon>
        <taxon>Teleostei</taxon>
        <taxon>Neoteleostei</taxon>
        <taxon>Acanthomorphata</taxon>
        <taxon>Syngnathiaria</taxon>
        <taxon>Syngnathiformes</taxon>
        <taxon>Syngnathiformes incertae sedis</taxon>
        <taxon>Aulostomidae</taxon>
        <taxon>Aulostomus</taxon>
    </lineage>
</organism>
<evidence type="ECO:0000313" key="2">
    <source>
        <dbReference type="EMBL" id="BAF74914.1"/>
    </source>
</evidence>
<reference evidence="3" key="1">
    <citation type="submission" date="2004-04" db="EMBL/GenBank/DDBJ databases">
        <title>The ray-finned fish phylogeny.</title>
        <authorList>
            <person name="Miya M."/>
        </authorList>
    </citation>
    <scope>NUCLEOTIDE SEQUENCE</scope>
</reference>
<reference evidence="2" key="2">
    <citation type="journal article" date="2008" name="Mol. Phylogenet. Evol.">
        <title>Interrelationships of the 11 gasterosteiform families (sticklebacks, pipefishes, and their relatives): a new perspective based on whole mitogenome sequences from 75 higher teleosts.</title>
        <authorList>
            <person name="Kawahara R."/>
            <person name="Miya M."/>
            <person name="Mabuchi K."/>
            <person name="Lavoue S."/>
            <person name="Inoue J.G."/>
            <person name="Satoh T.P."/>
            <person name="Kawaguchi A."/>
            <person name="Nishida M."/>
        </authorList>
    </citation>
    <scope>NUCLEOTIDE SEQUENCE</scope>
    <source>
        <tissue evidence="2">Muscle</tissue>
    </source>
</reference>
<sequence>MRPPLPNWLISLLVAWATITGKLPYGFSHTNLFAPPRKKKPSLFSRIWKFFRGR</sequence>
<geneLocation type="mitochondrion" evidence="2"/>
<protein>
    <submittedName>
        <fullName evidence="2">ATPase subunit 8</fullName>
    </submittedName>
</protein>
<proteinExistence type="predicted"/>
<accession>A7E1M0</accession>
<evidence type="ECO:0000256" key="1">
    <source>
        <dbReference type="SAM" id="SignalP"/>
    </source>
</evidence>
<feature type="signal peptide" evidence="1">
    <location>
        <begin position="1"/>
        <end position="21"/>
    </location>
</feature>
<dbReference type="EMBL" id="AP009197">
    <property type="protein sequence ID" value="BAF74914.1"/>
    <property type="molecule type" value="Genomic_DNA"/>
</dbReference>